<accession>A0A2I0QR54</accession>
<dbReference type="EMBL" id="PJNH01000004">
    <property type="protein sequence ID" value="PKR76816.1"/>
    <property type="molecule type" value="Genomic_DNA"/>
</dbReference>
<sequence length="213" mass="24322">MVDIKTELVKGYKGIDIPIKTLSKNLNSKSLAIILPGAGYTSQAPLLHYSTGVFLNKSFDILQVNYNYNHEEYKDFSEISEAIKTDVSKVLDYFLSNKSYNNFYMIGKSLGTIAMSSELNKKVFKNAKAIWLTPLIQIEDVLNAMVKSENKGLMIIGDKDPCYTEERYLTIEENSNITPMLIPNVNHRLEYDDKPIESIEILKEALKKIDQFY</sequence>
<dbReference type="GO" id="GO:0016787">
    <property type="term" value="F:hydrolase activity"/>
    <property type="evidence" value="ECO:0007669"/>
    <property type="project" value="UniProtKB-KW"/>
</dbReference>
<dbReference type="SUPFAM" id="SSF53474">
    <property type="entry name" value="alpha/beta-Hydrolases"/>
    <property type="match status" value="1"/>
</dbReference>
<dbReference type="Gene3D" id="3.40.50.1820">
    <property type="entry name" value="alpha/beta hydrolase"/>
    <property type="match status" value="1"/>
</dbReference>
<protein>
    <submittedName>
        <fullName evidence="1">Alpha/beta hydrolase</fullName>
    </submittedName>
</protein>
<reference evidence="1 2" key="1">
    <citation type="submission" date="2017-06" db="EMBL/GenBank/DDBJ databases">
        <title>the draft geome sequence of Illustriluteabacillus marina B3227.</title>
        <authorList>
            <person name="He R.-H."/>
            <person name="Du Z.-J."/>
        </authorList>
    </citation>
    <scope>NUCLEOTIDE SEQUENCE [LARGE SCALE GENOMIC DNA]</scope>
    <source>
        <strain evidence="1 2">B3227</strain>
    </source>
</reference>
<dbReference type="InterPro" id="IPR029058">
    <property type="entry name" value="AB_hydrolase_fold"/>
</dbReference>
<keyword evidence="2" id="KW-1185">Reference proteome</keyword>
<gene>
    <name evidence="1" type="ORF">CEY16_13445</name>
</gene>
<dbReference type="PIRSF" id="PIRSF033634">
    <property type="entry name" value="UCP033634"/>
    <property type="match status" value="1"/>
</dbReference>
<comment type="caution">
    <text evidence="1">The sequence shown here is derived from an EMBL/GenBank/DDBJ whole genome shotgun (WGS) entry which is preliminary data.</text>
</comment>
<evidence type="ECO:0000313" key="1">
    <source>
        <dbReference type="EMBL" id="PKR76816.1"/>
    </source>
</evidence>
<dbReference type="Proteomes" id="UP000243524">
    <property type="component" value="Unassembled WGS sequence"/>
</dbReference>
<dbReference type="RefSeq" id="WP_101332566.1">
    <property type="nucleotide sequence ID" value="NZ_PJNH01000004.1"/>
</dbReference>
<organism evidence="1 2">
    <name type="scientific">Halalkalibacillus sediminis</name>
    <dbReference type="NCBI Taxonomy" id="2018042"/>
    <lineage>
        <taxon>Bacteria</taxon>
        <taxon>Bacillati</taxon>
        <taxon>Bacillota</taxon>
        <taxon>Bacilli</taxon>
        <taxon>Bacillales</taxon>
        <taxon>Bacillaceae</taxon>
        <taxon>Halalkalibacillus</taxon>
    </lineage>
</organism>
<dbReference type="OrthoDB" id="1908495at2"/>
<name>A0A2I0QR54_9BACI</name>
<dbReference type="ESTHER" id="9baci-a0a2i0qr54">
    <property type="family name" value="UCP033634"/>
</dbReference>
<keyword evidence="1" id="KW-0378">Hydrolase</keyword>
<evidence type="ECO:0000313" key="2">
    <source>
        <dbReference type="Proteomes" id="UP000243524"/>
    </source>
</evidence>
<dbReference type="AlphaFoldDB" id="A0A2I0QR54"/>
<proteinExistence type="predicted"/>
<dbReference type="InterPro" id="IPR017018">
    <property type="entry name" value="UCP033634"/>
</dbReference>